<proteinExistence type="predicted"/>
<sequence>MASDSLKLYTGIYIALLALAASKYIFFNIPFFGYWDAFAATMIAASLKTALIVGYFQHLRSENRSLTWLMALSLALVLLLMAAASYSVT</sequence>
<feature type="transmembrane region" description="Helical" evidence="6">
    <location>
        <begin position="12"/>
        <end position="31"/>
    </location>
</feature>
<evidence type="ECO:0000256" key="6">
    <source>
        <dbReference type="SAM" id="Phobius"/>
    </source>
</evidence>
<evidence type="ECO:0000256" key="3">
    <source>
        <dbReference type="ARBA" id="ARBA00022692"/>
    </source>
</evidence>
<dbReference type="Pfam" id="PF03626">
    <property type="entry name" value="COX4_pro"/>
    <property type="match status" value="1"/>
</dbReference>
<dbReference type="EMBL" id="QKNX01000004">
    <property type="protein sequence ID" value="TKR25372.1"/>
    <property type="molecule type" value="Genomic_DNA"/>
</dbReference>
<dbReference type="OrthoDB" id="201875at2157"/>
<evidence type="ECO:0000313" key="8">
    <source>
        <dbReference type="Proteomes" id="UP000308037"/>
    </source>
</evidence>
<name>A0A4U5J8I6_9EURY</name>
<evidence type="ECO:0000256" key="5">
    <source>
        <dbReference type="ARBA" id="ARBA00023136"/>
    </source>
</evidence>
<accession>A0A4U5J8I6</accession>
<dbReference type="InterPro" id="IPR005171">
    <property type="entry name" value="Cyt_c_oxidase_su4_prok"/>
</dbReference>
<dbReference type="AlphaFoldDB" id="A0A4U5J8I6"/>
<organism evidence="7 8">
    <name type="scientific">Natronomonas salsuginis</name>
    <dbReference type="NCBI Taxonomy" id="2217661"/>
    <lineage>
        <taxon>Archaea</taxon>
        <taxon>Methanobacteriati</taxon>
        <taxon>Methanobacteriota</taxon>
        <taxon>Stenosarchaea group</taxon>
        <taxon>Halobacteria</taxon>
        <taxon>Halobacteriales</taxon>
        <taxon>Natronomonadaceae</taxon>
        <taxon>Natronomonas</taxon>
    </lineage>
</organism>
<comment type="subcellular location">
    <subcellularLocation>
        <location evidence="1">Cell membrane</location>
        <topology evidence="1">Multi-pass membrane protein</topology>
    </subcellularLocation>
</comment>
<evidence type="ECO:0000256" key="1">
    <source>
        <dbReference type="ARBA" id="ARBA00004651"/>
    </source>
</evidence>
<gene>
    <name evidence="7" type="ORF">DM868_11470</name>
</gene>
<evidence type="ECO:0008006" key="9">
    <source>
        <dbReference type="Google" id="ProtNLM"/>
    </source>
</evidence>
<keyword evidence="3 6" id="KW-0812">Transmembrane</keyword>
<feature type="transmembrane region" description="Helical" evidence="6">
    <location>
        <begin position="68"/>
        <end position="88"/>
    </location>
</feature>
<keyword evidence="4 6" id="KW-1133">Transmembrane helix</keyword>
<keyword evidence="2" id="KW-1003">Cell membrane</keyword>
<dbReference type="Proteomes" id="UP000308037">
    <property type="component" value="Unassembled WGS sequence"/>
</dbReference>
<evidence type="ECO:0000256" key="4">
    <source>
        <dbReference type="ARBA" id="ARBA00022989"/>
    </source>
</evidence>
<feature type="transmembrane region" description="Helical" evidence="6">
    <location>
        <begin position="37"/>
        <end position="56"/>
    </location>
</feature>
<comment type="caution">
    <text evidence="7">The sequence shown here is derived from an EMBL/GenBank/DDBJ whole genome shotgun (WGS) entry which is preliminary data.</text>
</comment>
<dbReference type="RefSeq" id="WP_137277011.1">
    <property type="nucleotide sequence ID" value="NZ_QKNX01000004.1"/>
</dbReference>
<protein>
    <recommendedName>
        <fullName evidence="9">Cytochrome C oxidase subunit IV</fullName>
    </recommendedName>
</protein>
<evidence type="ECO:0000256" key="2">
    <source>
        <dbReference type="ARBA" id="ARBA00022475"/>
    </source>
</evidence>
<dbReference type="GO" id="GO:0005886">
    <property type="term" value="C:plasma membrane"/>
    <property type="evidence" value="ECO:0007669"/>
    <property type="project" value="UniProtKB-SubCell"/>
</dbReference>
<keyword evidence="5 6" id="KW-0472">Membrane</keyword>
<reference evidence="7 8" key="1">
    <citation type="submission" date="2019-04" db="EMBL/GenBank/DDBJ databases">
        <title>Natronomonas sp. F20-122 a newhaloarchaeon isolated from a saline saltern of Isla Bacuta, Huelva, Spain.</title>
        <authorList>
            <person name="Duran-Viseras A."/>
            <person name="Sanchez-Porro C."/>
            <person name="Ventosa A."/>
        </authorList>
    </citation>
    <scope>NUCLEOTIDE SEQUENCE [LARGE SCALE GENOMIC DNA]</scope>
    <source>
        <strain evidence="7 8">F20-122</strain>
    </source>
</reference>
<keyword evidence="8" id="KW-1185">Reference proteome</keyword>
<evidence type="ECO:0000313" key="7">
    <source>
        <dbReference type="EMBL" id="TKR25372.1"/>
    </source>
</evidence>